<dbReference type="InterPro" id="IPR036271">
    <property type="entry name" value="Tet_transcr_reg_TetR-rel_C_sf"/>
</dbReference>
<dbReference type="Pfam" id="PF17932">
    <property type="entry name" value="TetR_C_24"/>
    <property type="match status" value="1"/>
</dbReference>
<dbReference type="Proteomes" id="UP000316331">
    <property type="component" value="Unassembled WGS sequence"/>
</dbReference>
<feature type="domain" description="HTH tetR-type" evidence="4">
    <location>
        <begin position="23"/>
        <end position="83"/>
    </location>
</feature>
<dbReference type="InterPro" id="IPR001647">
    <property type="entry name" value="HTH_TetR"/>
</dbReference>
<evidence type="ECO:0000259" key="4">
    <source>
        <dbReference type="PROSITE" id="PS50977"/>
    </source>
</evidence>
<dbReference type="InterPro" id="IPR009057">
    <property type="entry name" value="Homeodomain-like_sf"/>
</dbReference>
<keyword evidence="1 2" id="KW-0238">DNA-binding</keyword>
<proteinExistence type="predicted"/>
<sequence length="211" mass="22851">MASLTRSTTTQDSRAGSASEPREPAIQRLLDAARDAFAEKGYHGTSTREIAARAGMSPAAMYVHFGSKQDVLLHLTTTGHAAALAVLEEAAAGPGSPTKRLRAAVYAFAHWHAEHHTTARIVQHEWHALGEEHRAEVTKLRHRTVAVVREIIAAGSRTGEFAVDNVDTTTLAVMSLCIDTMRWFPSRELRTPAAVGATFASLAERMVKSSE</sequence>
<dbReference type="Pfam" id="PF00440">
    <property type="entry name" value="TetR_N"/>
    <property type="match status" value="1"/>
</dbReference>
<dbReference type="InterPro" id="IPR041490">
    <property type="entry name" value="KstR2_TetR_C"/>
</dbReference>
<dbReference type="InterPro" id="IPR050109">
    <property type="entry name" value="HTH-type_TetR-like_transc_reg"/>
</dbReference>
<accession>A0A543EW05</accession>
<dbReference type="AlphaFoldDB" id="A0A543EW05"/>
<dbReference type="GO" id="GO:0000976">
    <property type="term" value="F:transcription cis-regulatory region binding"/>
    <property type="evidence" value="ECO:0007669"/>
    <property type="project" value="TreeGrafter"/>
</dbReference>
<dbReference type="EMBL" id="VFPG01000002">
    <property type="protein sequence ID" value="TQM25747.1"/>
    <property type="molecule type" value="Genomic_DNA"/>
</dbReference>
<dbReference type="GO" id="GO:0003700">
    <property type="term" value="F:DNA-binding transcription factor activity"/>
    <property type="evidence" value="ECO:0007669"/>
    <property type="project" value="TreeGrafter"/>
</dbReference>
<feature type="compositionally biased region" description="Polar residues" evidence="3">
    <location>
        <begin position="1"/>
        <end position="16"/>
    </location>
</feature>
<evidence type="ECO:0000313" key="5">
    <source>
        <dbReference type="EMBL" id="TQM25747.1"/>
    </source>
</evidence>
<feature type="region of interest" description="Disordered" evidence="3">
    <location>
        <begin position="1"/>
        <end position="24"/>
    </location>
</feature>
<feature type="DNA-binding region" description="H-T-H motif" evidence="2">
    <location>
        <begin position="46"/>
        <end position="65"/>
    </location>
</feature>
<evidence type="ECO:0000313" key="6">
    <source>
        <dbReference type="Proteomes" id="UP000316331"/>
    </source>
</evidence>
<gene>
    <name evidence="5" type="ORF">FB390_5910</name>
</gene>
<evidence type="ECO:0000256" key="2">
    <source>
        <dbReference type="PROSITE-ProRule" id="PRU00335"/>
    </source>
</evidence>
<dbReference type="PANTHER" id="PTHR30055">
    <property type="entry name" value="HTH-TYPE TRANSCRIPTIONAL REGULATOR RUTR"/>
    <property type="match status" value="1"/>
</dbReference>
<protein>
    <submittedName>
        <fullName evidence="5">TetR family transcriptional regulator</fullName>
    </submittedName>
</protein>
<organism evidence="5 6">
    <name type="scientific">Nocardia bhagyanarayanae</name>
    <dbReference type="NCBI Taxonomy" id="1215925"/>
    <lineage>
        <taxon>Bacteria</taxon>
        <taxon>Bacillati</taxon>
        <taxon>Actinomycetota</taxon>
        <taxon>Actinomycetes</taxon>
        <taxon>Mycobacteriales</taxon>
        <taxon>Nocardiaceae</taxon>
        <taxon>Nocardia</taxon>
    </lineage>
</organism>
<dbReference type="PROSITE" id="PS50977">
    <property type="entry name" value="HTH_TETR_2"/>
    <property type="match status" value="1"/>
</dbReference>
<evidence type="ECO:0000256" key="3">
    <source>
        <dbReference type="SAM" id="MobiDB-lite"/>
    </source>
</evidence>
<comment type="caution">
    <text evidence="5">The sequence shown here is derived from an EMBL/GenBank/DDBJ whole genome shotgun (WGS) entry which is preliminary data.</text>
</comment>
<evidence type="ECO:0000256" key="1">
    <source>
        <dbReference type="ARBA" id="ARBA00023125"/>
    </source>
</evidence>
<dbReference type="Gene3D" id="1.10.357.10">
    <property type="entry name" value="Tetracycline Repressor, domain 2"/>
    <property type="match status" value="1"/>
</dbReference>
<dbReference type="SUPFAM" id="SSF46689">
    <property type="entry name" value="Homeodomain-like"/>
    <property type="match status" value="1"/>
</dbReference>
<dbReference type="PRINTS" id="PR00455">
    <property type="entry name" value="HTHTETR"/>
</dbReference>
<dbReference type="SUPFAM" id="SSF48498">
    <property type="entry name" value="Tetracyclin repressor-like, C-terminal domain"/>
    <property type="match status" value="1"/>
</dbReference>
<keyword evidence="6" id="KW-1185">Reference proteome</keyword>
<reference evidence="5 6" key="1">
    <citation type="submission" date="2019-06" db="EMBL/GenBank/DDBJ databases">
        <title>Sequencing the genomes of 1000 actinobacteria strains.</title>
        <authorList>
            <person name="Klenk H.-P."/>
        </authorList>
    </citation>
    <scope>NUCLEOTIDE SEQUENCE [LARGE SCALE GENOMIC DNA]</scope>
    <source>
        <strain evidence="5 6">DSM 103495</strain>
    </source>
</reference>
<name>A0A543EW05_9NOCA</name>
<dbReference type="PANTHER" id="PTHR30055:SF200">
    <property type="entry name" value="HTH-TYPE TRANSCRIPTIONAL REPRESSOR BDCR"/>
    <property type="match status" value="1"/>
</dbReference>